<dbReference type="STRING" id="257708.RGI145_16975"/>
<keyword evidence="5" id="KW-1185">Reference proteome</keyword>
<name>A0A1L7AIM2_9PROT</name>
<evidence type="ECO:0000313" key="3">
    <source>
        <dbReference type="EMBL" id="MDT8332594.1"/>
    </source>
</evidence>
<accession>A0A1L7AIM2</accession>
<evidence type="ECO:0000256" key="1">
    <source>
        <dbReference type="SAM" id="Phobius"/>
    </source>
</evidence>
<keyword evidence="1" id="KW-1133">Transmembrane helix</keyword>
<reference evidence="3 5" key="2">
    <citation type="journal article" date="2019" name="Microb. Pathog.">
        <title>Comparison of VITEK 2, MALDI-TOF MS, 16S rRNA gene sequencing, and whole-genome sequencing for identification of Roseomonas mucosa.</title>
        <authorList>
            <person name="Rudolph W.W."/>
            <person name="Gunzer F."/>
            <person name="Trauth M."/>
            <person name="Bunk B."/>
            <person name="Bigge R."/>
            <person name="Schrottner P."/>
        </authorList>
    </citation>
    <scope>NUCLEOTIDE SEQUENCE [LARGE SCALE GENOMIC DNA]</scope>
    <source>
        <strain evidence="3 5">DSM 103800</strain>
    </source>
</reference>
<gene>
    <name evidence="2" type="ORF">RGI145_16975</name>
    <name evidence="3" type="ORF">RQ831_16170</name>
</gene>
<keyword evidence="1" id="KW-0472">Membrane</keyword>
<dbReference type="EMBL" id="JAVVDO010000031">
    <property type="protein sequence ID" value="MDT8332594.1"/>
    <property type="molecule type" value="Genomic_DNA"/>
</dbReference>
<evidence type="ECO:0000313" key="2">
    <source>
        <dbReference type="EMBL" id="APT58550.1"/>
    </source>
</evidence>
<dbReference type="Proteomes" id="UP000185494">
    <property type="component" value="Chromosome 1"/>
</dbReference>
<organism evidence="2 4">
    <name type="scientific">Roseomonas gilardii</name>
    <dbReference type="NCBI Taxonomy" id="257708"/>
    <lineage>
        <taxon>Bacteria</taxon>
        <taxon>Pseudomonadati</taxon>
        <taxon>Pseudomonadota</taxon>
        <taxon>Alphaproteobacteria</taxon>
        <taxon>Acetobacterales</taxon>
        <taxon>Roseomonadaceae</taxon>
        <taxon>Roseomonas</taxon>
    </lineage>
</organism>
<dbReference type="EMBL" id="CP015583">
    <property type="protein sequence ID" value="APT58550.1"/>
    <property type="molecule type" value="Genomic_DNA"/>
</dbReference>
<evidence type="ECO:0000313" key="5">
    <source>
        <dbReference type="Proteomes" id="UP001258945"/>
    </source>
</evidence>
<dbReference type="Proteomes" id="UP001258945">
    <property type="component" value="Unassembled WGS sequence"/>
</dbReference>
<reference evidence="2 4" key="1">
    <citation type="submission" date="2016-05" db="EMBL/GenBank/DDBJ databases">
        <title>Complete Genome and Methylome Analysis of Psychrotrophic Bacterial Isolates from Antarctic Lake Untersee.</title>
        <authorList>
            <person name="Fomenkov A."/>
            <person name="Akimov V.N."/>
            <person name="Vasilyeva L.V."/>
            <person name="Andersen D."/>
            <person name="Vincze T."/>
            <person name="Roberts R.J."/>
        </authorList>
    </citation>
    <scope>NUCLEOTIDE SEQUENCE [LARGE SCALE GENOMIC DNA]</scope>
    <source>
        <strain evidence="2 4">U14-5</strain>
    </source>
</reference>
<dbReference type="RefSeq" id="WP_075799311.1">
    <property type="nucleotide sequence ID" value="NZ_CP015583.1"/>
</dbReference>
<protein>
    <submittedName>
        <fullName evidence="2">Uncharacterized protein</fullName>
    </submittedName>
</protein>
<reference evidence="3" key="3">
    <citation type="submission" date="2023-09" db="EMBL/GenBank/DDBJ databases">
        <authorList>
            <person name="Schober I."/>
            <person name="Bunk B."/>
        </authorList>
    </citation>
    <scope>NUCLEOTIDE SEQUENCE</scope>
    <source>
        <strain evidence="3">DSM 103800</strain>
    </source>
</reference>
<keyword evidence="1" id="KW-0812">Transmembrane</keyword>
<dbReference type="AlphaFoldDB" id="A0A1L7AIM2"/>
<evidence type="ECO:0000313" key="4">
    <source>
        <dbReference type="Proteomes" id="UP000185494"/>
    </source>
</evidence>
<dbReference type="KEGG" id="rgi:RGI145_16975"/>
<sequence length="68" mass="7403">MDQFQSNVIDRLARIETKQDAILPVQIDHEKRIAALETLKNKYLGAVFVVSSLAATAVSGAIAYLTKG</sequence>
<proteinExistence type="predicted"/>
<feature type="transmembrane region" description="Helical" evidence="1">
    <location>
        <begin position="43"/>
        <end position="65"/>
    </location>
</feature>